<evidence type="ECO:0000259" key="3">
    <source>
        <dbReference type="Pfam" id="PF00857"/>
    </source>
</evidence>
<comment type="caution">
    <text evidence="4">The sequence shown here is derived from an EMBL/GenBank/DDBJ whole genome shotgun (WGS) entry which is preliminary data.</text>
</comment>
<feature type="domain" description="Isochorismatase-like" evidence="3">
    <location>
        <begin position="4"/>
        <end position="188"/>
    </location>
</feature>
<keyword evidence="5" id="KW-1185">Reference proteome</keyword>
<accession>A0ABT3X823</accession>
<dbReference type="Pfam" id="PF00857">
    <property type="entry name" value="Isochorismatase"/>
    <property type="match status" value="1"/>
</dbReference>
<dbReference type="PANTHER" id="PTHR43540">
    <property type="entry name" value="PEROXYUREIDOACRYLATE/UREIDOACRYLATE AMIDOHYDROLASE-RELATED"/>
    <property type="match status" value="1"/>
</dbReference>
<organism evidence="4 5">
    <name type="scientific">Tumebacillus lacus</name>
    <dbReference type="NCBI Taxonomy" id="2995335"/>
    <lineage>
        <taxon>Bacteria</taxon>
        <taxon>Bacillati</taxon>
        <taxon>Bacillota</taxon>
        <taxon>Bacilli</taxon>
        <taxon>Bacillales</taxon>
        <taxon>Alicyclobacillaceae</taxon>
        <taxon>Tumebacillus</taxon>
    </lineage>
</organism>
<proteinExistence type="inferred from homology"/>
<reference evidence="4 5" key="1">
    <citation type="submission" date="2022-11" db="EMBL/GenBank/DDBJ databases">
        <title>Study of microbial diversity in lake waters.</title>
        <authorList>
            <person name="Zhang J."/>
        </authorList>
    </citation>
    <scope>NUCLEOTIDE SEQUENCE [LARGE SCALE GENOMIC DNA]</scope>
    <source>
        <strain evidence="4 5">DT12</strain>
    </source>
</reference>
<dbReference type="Gene3D" id="3.40.50.850">
    <property type="entry name" value="Isochorismatase-like"/>
    <property type="match status" value="1"/>
</dbReference>
<evidence type="ECO:0000256" key="2">
    <source>
        <dbReference type="ARBA" id="ARBA00022801"/>
    </source>
</evidence>
<protein>
    <submittedName>
        <fullName evidence="4">Cysteine hydrolase</fullName>
    </submittedName>
</protein>
<evidence type="ECO:0000313" key="5">
    <source>
        <dbReference type="Proteomes" id="UP001208017"/>
    </source>
</evidence>
<dbReference type="InterPro" id="IPR036380">
    <property type="entry name" value="Isochorismatase-like_sf"/>
</dbReference>
<dbReference type="RefSeq" id="WP_267152150.1">
    <property type="nucleotide sequence ID" value="NZ_JAPMLT010000007.1"/>
</dbReference>
<dbReference type="InterPro" id="IPR050272">
    <property type="entry name" value="Isochorismatase-like_hydrls"/>
</dbReference>
<dbReference type="EMBL" id="JAPMLT010000007">
    <property type="protein sequence ID" value="MCX7570904.1"/>
    <property type="molecule type" value="Genomic_DNA"/>
</dbReference>
<dbReference type="GO" id="GO:0016787">
    <property type="term" value="F:hydrolase activity"/>
    <property type="evidence" value="ECO:0007669"/>
    <property type="project" value="UniProtKB-KW"/>
</dbReference>
<gene>
    <name evidence="4" type="ORF">OS242_13220</name>
</gene>
<dbReference type="SUPFAM" id="SSF52499">
    <property type="entry name" value="Isochorismatase-like hydrolases"/>
    <property type="match status" value="1"/>
</dbReference>
<sequence>MKKALLVLDFINDIVHEEGSIGKDGYYHHEQEQQAVANTAKAIEAARRMGMPVLYVVVGFSPGYPEWNDRSKLFRPLKEKGQLVLGTWATQVHDALQPMPGEYVVTKNRIDPFYNTNLEIMLRNMEIDTLYLTGVSTEFVILSTTLSGHDRGYVVRPLEDCISSSDAHSHACAMNVIEKLADVYTLEQFMAEEGVKL</sequence>
<comment type="similarity">
    <text evidence="1">Belongs to the isochorismatase family.</text>
</comment>
<evidence type="ECO:0000313" key="4">
    <source>
        <dbReference type="EMBL" id="MCX7570904.1"/>
    </source>
</evidence>
<name>A0ABT3X823_9BACL</name>
<dbReference type="Proteomes" id="UP001208017">
    <property type="component" value="Unassembled WGS sequence"/>
</dbReference>
<keyword evidence="2 4" id="KW-0378">Hydrolase</keyword>
<dbReference type="CDD" id="cd00431">
    <property type="entry name" value="cysteine_hydrolases"/>
    <property type="match status" value="1"/>
</dbReference>
<dbReference type="PANTHER" id="PTHR43540:SF16">
    <property type="entry name" value="ISOCHORISMATASE-LIKE DOMAIN-CONTAINING PROTEIN"/>
    <property type="match status" value="1"/>
</dbReference>
<evidence type="ECO:0000256" key="1">
    <source>
        <dbReference type="ARBA" id="ARBA00006336"/>
    </source>
</evidence>
<dbReference type="InterPro" id="IPR000868">
    <property type="entry name" value="Isochorismatase-like_dom"/>
</dbReference>